<reference evidence="1 2" key="1">
    <citation type="submission" date="2018-07" db="EMBL/GenBank/DDBJ databases">
        <title>Genomic Encyclopedia of Type Strains, Phase III (KMG-III): the genomes of soil and plant-associated and newly described type strains.</title>
        <authorList>
            <person name="Whitman W."/>
        </authorList>
    </citation>
    <scope>NUCLEOTIDE SEQUENCE [LARGE SCALE GENOMIC DNA]</scope>
    <source>
        <strain evidence="1 2">CECT 7948</strain>
    </source>
</reference>
<dbReference type="Proteomes" id="UP000256919">
    <property type="component" value="Unassembled WGS sequence"/>
</dbReference>
<evidence type="ECO:0000313" key="1">
    <source>
        <dbReference type="EMBL" id="REE07709.1"/>
    </source>
</evidence>
<dbReference type="RefSeq" id="WP_115812737.1">
    <property type="nucleotide sequence ID" value="NZ_QREI01000011.1"/>
</dbReference>
<protein>
    <submittedName>
        <fullName evidence="1">Uncharacterized protein</fullName>
    </submittedName>
</protein>
<sequence length="39" mass="4309">MRTDVQIKQDILDELAFQPNINELQIGVVVKDGIVTPTG</sequence>
<keyword evidence="2" id="KW-1185">Reference proteome</keyword>
<dbReference type="EMBL" id="QREI01000011">
    <property type="protein sequence ID" value="REE07709.1"/>
    <property type="molecule type" value="Genomic_DNA"/>
</dbReference>
<dbReference type="OrthoDB" id="870892at2"/>
<proteinExistence type="predicted"/>
<dbReference type="AlphaFoldDB" id="A0A3D9LJY6"/>
<evidence type="ECO:0000313" key="2">
    <source>
        <dbReference type="Proteomes" id="UP000256919"/>
    </source>
</evidence>
<gene>
    <name evidence="1" type="ORF">DFQ09_11139</name>
</gene>
<accession>A0A3D9LJY6</accession>
<comment type="caution">
    <text evidence="1">The sequence shown here is derived from an EMBL/GenBank/DDBJ whole genome shotgun (WGS) entry which is preliminary data.</text>
</comment>
<name>A0A3D9LJY6_9FLAO</name>
<organism evidence="1 2">
    <name type="scientific">Winogradskyella pacifica</name>
    <dbReference type="NCBI Taxonomy" id="664642"/>
    <lineage>
        <taxon>Bacteria</taxon>
        <taxon>Pseudomonadati</taxon>
        <taxon>Bacteroidota</taxon>
        <taxon>Flavobacteriia</taxon>
        <taxon>Flavobacteriales</taxon>
        <taxon>Flavobacteriaceae</taxon>
        <taxon>Winogradskyella</taxon>
    </lineage>
</organism>